<dbReference type="PANTHER" id="PTHR30404:SF0">
    <property type="entry name" value="N-ACETYLMURAMOYL-L-ALANINE AMIDASE AMIC"/>
    <property type="match status" value="1"/>
</dbReference>
<evidence type="ECO:0000256" key="3">
    <source>
        <dbReference type="ARBA" id="ARBA00022801"/>
    </source>
</evidence>
<evidence type="ECO:0000313" key="6">
    <source>
        <dbReference type="EMBL" id="MBK8891643.1"/>
    </source>
</evidence>
<accession>A0A9D7LUX6</accession>
<sequence>MRLSLIIFVCFLVSTATARSAGPIASTPPWVAVDVGHTLAEPGAFSARGRSEFEFNRDLAARLALALRTRGAKVQEINFAGAIGSLAARPEQARGSDFFISIHHDSISPEYLEFWDWDGSEASHTTVKRGFGIFVSRRNPELAASLRCATTIGAALRRGGFEPTSWHGRKHQPADAENGVWYYDNLVVLHKSTFPALLFEAGVIKHREEELELLDGDRQARMADALAIGIADCLFLTGKSARE</sequence>
<evidence type="ECO:0000256" key="2">
    <source>
        <dbReference type="ARBA" id="ARBA00011901"/>
    </source>
</evidence>
<comment type="catalytic activity">
    <reaction evidence="1">
        <text>Hydrolyzes the link between N-acetylmuramoyl residues and L-amino acid residues in certain cell-wall glycopeptides.</text>
        <dbReference type="EC" id="3.5.1.28"/>
    </reaction>
</comment>
<dbReference type="InterPro" id="IPR002508">
    <property type="entry name" value="MurNAc-LAA_cat"/>
</dbReference>
<dbReference type="GO" id="GO:0008745">
    <property type="term" value="F:N-acetylmuramoyl-L-alanine amidase activity"/>
    <property type="evidence" value="ECO:0007669"/>
    <property type="project" value="UniProtKB-EC"/>
</dbReference>
<keyword evidence="4" id="KW-0732">Signal</keyword>
<feature type="domain" description="MurNAc-LAA" evidence="5">
    <location>
        <begin position="85"/>
        <end position="231"/>
    </location>
</feature>
<dbReference type="PANTHER" id="PTHR30404">
    <property type="entry name" value="N-ACETYLMURAMOYL-L-ALANINE AMIDASE"/>
    <property type="match status" value="1"/>
</dbReference>
<evidence type="ECO:0000256" key="4">
    <source>
        <dbReference type="SAM" id="SignalP"/>
    </source>
</evidence>
<dbReference type="SMART" id="SM00646">
    <property type="entry name" value="Ami_3"/>
    <property type="match status" value="1"/>
</dbReference>
<evidence type="ECO:0000256" key="1">
    <source>
        <dbReference type="ARBA" id="ARBA00001561"/>
    </source>
</evidence>
<dbReference type="Proteomes" id="UP000808146">
    <property type="component" value="Unassembled WGS sequence"/>
</dbReference>
<dbReference type="EC" id="3.5.1.28" evidence="2"/>
<dbReference type="CDD" id="cd02696">
    <property type="entry name" value="MurNAc-LAA"/>
    <property type="match status" value="1"/>
</dbReference>
<feature type="chain" id="PRO_5039358309" description="N-acetylmuramoyl-L-alanine amidase" evidence="4">
    <location>
        <begin position="19"/>
        <end position="243"/>
    </location>
</feature>
<proteinExistence type="predicted"/>
<dbReference type="GO" id="GO:0030288">
    <property type="term" value="C:outer membrane-bounded periplasmic space"/>
    <property type="evidence" value="ECO:0007669"/>
    <property type="project" value="TreeGrafter"/>
</dbReference>
<dbReference type="EMBL" id="JADKBR010000018">
    <property type="protein sequence ID" value="MBK8891643.1"/>
    <property type="molecule type" value="Genomic_DNA"/>
</dbReference>
<dbReference type="Gene3D" id="3.40.630.40">
    <property type="entry name" value="Zn-dependent exopeptidases"/>
    <property type="match status" value="1"/>
</dbReference>
<reference evidence="6" key="1">
    <citation type="submission" date="2020-10" db="EMBL/GenBank/DDBJ databases">
        <title>Connecting structure to function with the recovery of over 1000 high-quality activated sludge metagenome-assembled genomes encoding full-length rRNA genes using long-read sequencing.</title>
        <authorList>
            <person name="Singleton C.M."/>
            <person name="Petriglieri F."/>
            <person name="Kristensen J.M."/>
            <person name="Kirkegaard R.H."/>
            <person name="Michaelsen T.Y."/>
            <person name="Andersen M.H."/>
            <person name="Karst S.M."/>
            <person name="Dueholm M.S."/>
            <person name="Nielsen P.H."/>
            <person name="Albertsen M."/>
        </authorList>
    </citation>
    <scope>NUCLEOTIDE SEQUENCE</scope>
    <source>
        <strain evidence="6">OdNE_18-Q3-R46-58_BAT3C.305</strain>
    </source>
</reference>
<name>A0A9D7LUX6_9RHOO</name>
<dbReference type="GO" id="GO:0009253">
    <property type="term" value="P:peptidoglycan catabolic process"/>
    <property type="evidence" value="ECO:0007669"/>
    <property type="project" value="InterPro"/>
</dbReference>
<evidence type="ECO:0000313" key="7">
    <source>
        <dbReference type="Proteomes" id="UP000808146"/>
    </source>
</evidence>
<evidence type="ECO:0000259" key="5">
    <source>
        <dbReference type="SMART" id="SM00646"/>
    </source>
</evidence>
<organism evidence="6 7">
    <name type="scientific">Candidatus Dechloromonas phosphorivorans</name>
    <dbReference type="NCBI Taxonomy" id="2899244"/>
    <lineage>
        <taxon>Bacteria</taxon>
        <taxon>Pseudomonadati</taxon>
        <taxon>Pseudomonadota</taxon>
        <taxon>Betaproteobacteria</taxon>
        <taxon>Rhodocyclales</taxon>
        <taxon>Azonexaceae</taxon>
        <taxon>Dechloromonas</taxon>
    </lineage>
</organism>
<dbReference type="SUPFAM" id="SSF53187">
    <property type="entry name" value="Zn-dependent exopeptidases"/>
    <property type="match status" value="1"/>
</dbReference>
<gene>
    <name evidence="6" type="ORF">IPN75_15325</name>
</gene>
<dbReference type="Pfam" id="PF01520">
    <property type="entry name" value="Amidase_3"/>
    <property type="match status" value="1"/>
</dbReference>
<dbReference type="InterPro" id="IPR050695">
    <property type="entry name" value="N-acetylmuramoyl_amidase_3"/>
</dbReference>
<protein>
    <recommendedName>
        <fullName evidence="2">N-acetylmuramoyl-L-alanine amidase</fullName>
        <ecNumber evidence="2">3.5.1.28</ecNumber>
    </recommendedName>
</protein>
<keyword evidence="3" id="KW-0378">Hydrolase</keyword>
<feature type="signal peptide" evidence="4">
    <location>
        <begin position="1"/>
        <end position="18"/>
    </location>
</feature>
<dbReference type="AlphaFoldDB" id="A0A9D7LUX6"/>
<comment type="caution">
    <text evidence="6">The sequence shown here is derived from an EMBL/GenBank/DDBJ whole genome shotgun (WGS) entry which is preliminary data.</text>
</comment>